<evidence type="ECO:0000313" key="3">
    <source>
        <dbReference type="Proteomes" id="UP001497045"/>
    </source>
</evidence>
<sequence>MRTKFLAGAALLACASVSQAQGTSAWGYFETDGAPLQAGLVSPDGGQLILKCDEPGDGSVFAVIVAPQRLRPSTTRPQVRSLWLQFDEGNREEVRWRYYEQSVMALNTRRDRNLEPFLRQMVEADALNVRFDPADGQPFAINFTVTGAREAVDRVFESCEDDNVLD</sequence>
<comment type="caution">
    <text evidence="2">The sequence shown here is derived from an EMBL/GenBank/DDBJ whole genome shotgun (WGS) entry which is preliminary data.</text>
</comment>
<evidence type="ECO:0000256" key="1">
    <source>
        <dbReference type="SAM" id="SignalP"/>
    </source>
</evidence>
<name>A0ABU9IA19_9SPHN</name>
<keyword evidence="3" id="KW-1185">Reference proteome</keyword>
<feature type="chain" id="PRO_5046906882" evidence="1">
    <location>
        <begin position="21"/>
        <end position="166"/>
    </location>
</feature>
<accession>A0ABU9IA19</accession>
<gene>
    <name evidence="2" type="ORF">AAEO60_01090</name>
</gene>
<organism evidence="2 3">
    <name type="scientific">Aurantiacibacter gilvus</name>
    <dbReference type="NCBI Taxonomy" id="3139141"/>
    <lineage>
        <taxon>Bacteria</taxon>
        <taxon>Pseudomonadati</taxon>
        <taxon>Pseudomonadota</taxon>
        <taxon>Alphaproteobacteria</taxon>
        <taxon>Sphingomonadales</taxon>
        <taxon>Erythrobacteraceae</taxon>
        <taxon>Aurantiacibacter</taxon>
    </lineage>
</organism>
<dbReference type="RefSeq" id="WP_341671791.1">
    <property type="nucleotide sequence ID" value="NZ_JBBYHV010000001.1"/>
</dbReference>
<dbReference type="Proteomes" id="UP001497045">
    <property type="component" value="Unassembled WGS sequence"/>
</dbReference>
<proteinExistence type="predicted"/>
<evidence type="ECO:0000313" key="2">
    <source>
        <dbReference type="EMBL" id="MEL1249259.1"/>
    </source>
</evidence>
<keyword evidence="1" id="KW-0732">Signal</keyword>
<reference evidence="2 3" key="1">
    <citation type="submission" date="2024-04" db="EMBL/GenBank/DDBJ databases">
        <title>Aurantiacibacter sp. DGU6 16S ribosomal RNA gene Genome sequencing and assembly.</title>
        <authorList>
            <person name="Park S."/>
        </authorList>
    </citation>
    <scope>NUCLEOTIDE SEQUENCE [LARGE SCALE GENOMIC DNA]</scope>
    <source>
        <strain evidence="2 3">DGU6</strain>
    </source>
</reference>
<feature type="signal peptide" evidence="1">
    <location>
        <begin position="1"/>
        <end position="20"/>
    </location>
</feature>
<protein>
    <submittedName>
        <fullName evidence="2">Uncharacterized protein</fullName>
    </submittedName>
</protein>
<dbReference type="EMBL" id="JBBYHV010000001">
    <property type="protein sequence ID" value="MEL1249259.1"/>
    <property type="molecule type" value="Genomic_DNA"/>
</dbReference>